<evidence type="ECO:0000313" key="2">
    <source>
        <dbReference type="EMBL" id="PLW56977.1"/>
    </source>
</evidence>
<feature type="compositionally biased region" description="Basic and acidic residues" evidence="1">
    <location>
        <begin position="11"/>
        <end position="20"/>
    </location>
</feature>
<feature type="compositionally biased region" description="Acidic residues" evidence="1">
    <location>
        <begin position="209"/>
        <end position="222"/>
    </location>
</feature>
<dbReference type="Proteomes" id="UP000235388">
    <property type="component" value="Unassembled WGS sequence"/>
</dbReference>
<evidence type="ECO:0000256" key="1">
    <source>
        <dbReference type="SAM" id="MobiDB-lite"/>
    </source>
</evidence>
<gene>
    <name evidence="2" type="ORF">PCANC_02843</name>
</gene>
<dbReference type="OrthoDB" id="10650814at2759"/>
<protein>
    <submittedName>
        <fullName evidence="2">Uncharacterized protein</fullName>
    </submittedName>
</protein>
<feature type="compositionally biased region" description="Basic and acidic residues" evidence="1">
    <location>
        <begin position="347"/>
        <end position="366"/>
    </location>
</feature>
<sequence length="366" mass="40112">MSSPPNQEDLPSLHEYHHPQPLDPAAKTVQALKQQQNANKASSKLAETRLKSAQKIARNAIKAQEKAALGSRLKWTNKALLELLKFVQMVKEKHNAREKKGFGFISFGKFFESYTRRKAVFILIANIDNKALLRQYQALLGLYKQFKDYVDCSGSGCLFGALINFGLAPAHYDILLEMHTRNLSANAKGQDKISDSYNNLTNKAGDGPDSSDDNSNQEDNIDADTPPASPVANEDLLLPPPINFDDLPMPSPIPGTPDSSMAASLIPPSTTGSSAVPSREPVVTNTPAAGSKHTTLQLSVSRPPANGGTLPRRHGKTKENPKKEDVTGAGMLMFMHKAQEQSTQWMMEERKRADNIRTEEQKAAKA</sequence>
<dbReference type="AlphaFoldDB" id="A0A2N5W423"/>
<evidence type="ECO:0000313" key="3">
    <source>
        <dbReference type="Proteomes" id="UP000235388"/>
    </source>
</evidence>
<feature type="compositionally biased region" description="Polar residues" evidence="1">
    <location>
        <begin position="257"/>
        <end position="276"/>
    </location>
</feature>
<name>A0A2N5W423_9BASI</name>
<organism evidence="2 3">
    <name type="scientific">Puccinia coronata f. sp. avenae</name>
    <dbReference type="NCBI Taxonomy" id="200324"/>
    <lineage>
        <taxon>Eukaryota</taxon>
        <taxon>Fungi</taxon>
        <taxon>Dikarya</taxon>
        <taxon>Basidiomycota</taxon>
        <taxon>Pucciniomycotina</taxon>
        <taxon>Pucciniomycetes</taxon>
        <taxon>Pucciniales</taxon>
        <taxon>Pucciniaceae</taxon>
        <taxon>Puccinia</taxon>
    </lineage>
</organism>
<keyword evidence="3" id="KW-1185">Reference proteome</keyword>
<feature type="region of interest" description="Disordered" evidence="1">
    <location>
        <begin position="1"/>
        <end position="24"/>
    </location>
</feature>
<reference evidence="2 3" key="1">
    <citation type="submission" date="2017-11" db="EMBL/GenBank/DDBJ databases">
        <title>De novo assembly and phasing of dikaryotic genomes from two isolates of Puccinia coronata f. sp. avenae, the causal agent of oat crown rust.</title>
        <authorList>
            <person name="Miller M.E."/>
            <person name="Zhang Y."/>
            <person name="Omidvar V."/>
            <person name="Sperschneider J."/>
            <person name="Schwessinger B."/>
            <person name="Raley C."/>
            <person name="Palmer J.M."/>
            <person name="Garnica D."/>
            <person name="Upadhyaya N."/>
            <person name="Rathjen J."/>
            <person name="Taylor J.M."/>
            <person name="Park R.F."/>
            <person name="Dodds P.N."/>
            <person name="Hirsch C.D."/>
            <person name="Kianian S.F."/>
            <person name="Figueroa M."/>
        </authorList>
    </citation>
    <scope>NUCLEOTIDE SEQUENCE [LARGE SCALE GENOMIC DNA]</scope>
    <source>
        <strain evidence="2">12NC29</strain>
    </source>
</reference>
<feature type="region of interest" description="Disordered" evidence="1">
    <location>
        <begin position="194"/>
        <end position="325"/>
    </location>
</feature>
<proteinExistence type="predicted"/>
<dbReference type="EMBL" id="PGCJ01000015">
    <property type="protein sequence ID" value="PLW56977.1"/>
    <property type="molecule type" value="Genomic_DNA"/>
</dbReference>
<feature type="compositionally biased region" description="Polar residues" evidence="1">
    <location>
        <begin position="283"/>
        <end position="300"/>
    </location>
</feature>
<feature type="region of interest" description="Disordered" evidence="1">
    <location>
        <begin position="340"/>
        <end position="366"/>
    </location>
</feature>
<comment type="caution">
    <text evidence="2">The sequence shown here is derived from an EMBL/GenBank/DDBJ whole genome shotgun (WGS) entry which is preliminary data.</text>
</comment>
<accession>A0A2N5W423</accession>